<gene>
    <name evidence="10" type="ORF">A2856_02900</name>
</gene>
<dbReference type="EC" id="2.7.13.3" evidence="3"/>
<dbReference type="GO" id="GO:0009927">
    <property type="term" value="F:histidine phosphotransfer kinase activity"/>
    <property type="evidence" value="ECO:0007669"/>
    <property type="project" value="TreeGrafter"/>
</dbReference>
<comment type="subcellular location">
    <subcellularLocation>
        <location evidence="2">Membrane</location>
    </subcellularLocation>
</comment>
<dbReference type="Gene3D" id="1.10.287.130">
    <property type="match status" value="1"/>
</dbReference>
<dbReference type="GO" id="GO:0005886">
    <property type="term" value="C:plasma membrane"/>
    <property type="evidence" value="ECO:0007669"/>
    <property type="project" value="TreeGrafter"/>
</dbReference>
<reference evidence="10 11" key="1">
    <citation type="journal article" date="2016" name="Nat. Commun.">
        <title>Thousands of microbial genomes shed light on interconnected biogeochemical processes in an aquifer system.</title>
        <authorList>
            <person name="Anantharaman K."/>
            <person name="Brown C.T."/>
            <person name="Hug L.A."/>
            <person name="Sharon I."/>
            <person name="Castelle C.J."/>
            <person name="Probst A.J."/>
            <person name="Thomas B.C."/>
            <person name="Singh A."/>
            <person name="Wilkins M.J."/>
            <person name="Karaoz U."/>
            <person name="Brodie E.L."/>
            <person name="Williams K.H."/>
            <person name="Hubbard S.S."/>
            <person name="Banfield J.F."/>
        </authorList>
    </citation>
    <scope>NUCLEOTIDE SEQUENCE [LARGE SCALE GENOMIC DNA]</scope>
</reference>
<keyword evidence="4" id="KW-0597">Phosphoprotein</keyword>
<dbReference type="InterPro" id="IPR003660">
    <property type="entry name" value="HAMP_dom"/>
</dbReference>
<evidence type="ECO:0000313" key="10">
    <source>
        <dbReference type="EMBL" id="OGL66604.1"/>
    </source>
</evidence>
<keyword evidence="7" id="KW-1133">Transmembrane helix</keyword>
<evidence type="ECO:0000256" key="6">
    <source>
        <dbReference type="ARBA" id="ARBA00022777"/>
    </source>
</evidence>
<keyword evidence="5" id="KW-0808">Transferase</keyword>
<evidence type="ECO:0000256" key="3">
    <source>
        <dbReference type="ARBA" id="ARBA00012438"/>
    </source>
</evidence>
<dbReference type="SUPFAM" id="SSF55874">
    <property type="entry name" value="ATPase domain of HSP90 chaperone/DNA topoisomerase II/histidine kinase"/>
    <property type="match status" value="1"/>
</dbReference>
<dbReference type="SMART" id="SM00387">
    <property type="entry name" value="HATPase_c"/>
    <property type="match status" value="1"/>
</dbReference>
<keyword evidence="7" id="KW-0472">Membrane</keyword>
<dbReference type="SUPFAM" id="SSF47384">
    <property type="entry name" value="Homodimeric domain of signal transducing histidine kinase"/>
    <property type="match status" value="1"/>
</dbReference>
<evidence type="ECO:0000256" key="2">
    <source>
        <dbReference type="ARBA" id="ARBA00004370"/>
    </source>
</evidence>
<dbReference type="Pfam" id="PF02518">
    <property type="entry name" value="HATPase_c"/>
    <property type="match status" value="1"/>
</dbReference>
<dbReference type="InterPro" id="IPR036097">
    <property type="entry name" value="HisK_dim/P_sf"/>
</dbReference>
<feature type="transmembrane region" description="Helical" evidence="7">
    <location>
        <begin position="62"/>
        <end position="83"/>
    </location>
</feature>
<dbReference type="Proteomes" id="UP000177885">
    <property type="component" value="Unassembled WGS sequence"/>
</dbReference>
<dbReference type="PANTHER" id="PTHR43047:SF72">
    <property type="entry name" value="OSMOSENSING HISTIDINE PROTEIN KINASE SLN1"/>
    <property type="match status" value="1"/>
</dbReference>
<keyword evidence="7" id="KW-0812">Transmembrane</keyword>
<dbReference type="PROSITE" id="PS50109">
    <property type="entry name" value="HIS_KIN"/>
    <property type="match status" value="1"/>
</dbReference>
<feature type="domain" description="Histidine kinase" evidence="8">
    <location>
        <begin position="145"/>
        <end position="361"/>
    </location>
</feature>
<feature type="transmembrane region" description="Helical" evidence="7">
    <location>
        <begin position="12"/>
        <end position="32"/>
    </location>
</feature>
<dbReference type="STRING" id="1802385.A2856_02900"/>
<evidence type="ECO:0000259" key="9">
    <source>
        <dbReference type="PROSITE" id="PS50885"/>
    </source>
</evidence>
<protein>
    <recommendedName>
        <fullName evidence="3">histidine kinase</fullName>
        <ecNumber evidence="3">2.7.13.3</ecNumber>
    </recommendedName>
</protein>
<proteinExistence type="predicted"/>
<evidence type="ECO:0000313" key="11">
    <source>
        <dbReference type="Proteomes" id="UP000177885"/>
    </source>
</evidence>
<name>A0A1F7TM22_9BACT</name>
<dbReference type="EMBL" id="MGDT01000007">
    <property type="protein sequence ID" value="OGL66604.1"/>
    <property type="molecule type" value="Genomic_DNA"/>
</dbReference>
<comment type="caution">
    <text evidence="10">The sequence shown here is derived from an EMBL/GenBank/DDBJ whole genome shotgun (WGS) entry which is preliminary data.</text>
</comment>
<dbReference type="Gene3D" id="3.30.565.10">
    <property type="entry name" value="Histidine kinase-like ATPase, C-terminal domain"/>
    <property type="match status" value="1"/>
</dbReference>
<dbReference type="GO" id="GO:0000155">
    <property type="term" value="F:phosphorelay sensor kinase activity"/>
    <property type="evidence" value="ECO:0007669"/>
    <property type="project" value="InterPro"/>
</dbReference>
<dbReference type="InterPro" id="IPR005467">
    <property type="entry name" value="His_kinase_dom"/>
</dbReference>
<organism evidence="10 11">
    <name type="scientific">Candidatus Uhrbacteria bacterium RIFCSPHIGHO2_01_FULL_63_20</name>
    <dbReference type="NCBI Taxonomy" id="1802385"/>
    <lineage>
        <taxon>Bacteria</taxon>
        <taxon>Candidatus Uhriibacteriota</taxon>
    </lineage>
</organism>
<dbReference type="SMART" id="SM00304">
    <property type="entry name" value="HAMP"/>
    <property type="match status" value="1"/>
</dbReference>
<accession>A0A1F7TM22</accession>
<dbReference type="InterPro" id="IPR003661">
    <property type="entry name" value="HisK_dim/P_dom"/>
</dbReference>
<sequence>MTFLARSFRFRLALSFFTLMAVSTAFFLYLFFSLQAVGIALDAGGGRVIAAGAIEELLHVSFLFVVALVLTASYAVSTVIATVRVSLSEILKGIAAFGRGDLRHRVCLASADEFGRIAKHLNAATREVERSRAETERLRREYAAMLVHELRSPLTNVRWAAESLGDGVKGEAKETAATIGASVSALLETVNDFLDASKIEAGKFEVVLKPADLAALVRERVREFAPSAKGKGLALRLGSLPKALVLPMDEKRIGQVVNNFLSNAVKFTERGSVSLSVGRVRNGKAVRVSVTDTGPGIPEEARGKLFRKFSQLEAGTAQGRKGTGLGLSVVAGIMEAHRGGYGVDSEEGKGSAFWFELPVKV</sequence>
<dbReference type="AlphaFoldDB" id="A0A1F7TM22"/>
<dbReference type="InterPro" id="IPR036890">
    <property type="entry name" value="HATPase_C_sf"/>
</dbReference>
<dbReference type="Pfam" id="PF00512">
    <property type="entry name" value="HisKA"/>
    <property type="match status" value="1"/>
</dbReference>
<evidence type="ECO:0000256" key="1">
    <source>
        <dbReference type="ARBA" id="ARBA00000085"/>
    </source>
</evidence>
<feature type="domain" description="HAMP" evidence="9">
    <location>
        <begin position="81"/>
        <end position="133"/>
    </location>
</feature>
<dbReference type="PRINTS" id="PR00344">
    <property type="entry name" value="BCTRLSENSOR"/>
</dbReference>
<dbReference type="SMART" id="SM00388">
    <property type="entry name" value="HisKA"/>
    <property type="match status" value="1"/>
</dbReference>
<evidence type="ECO:0000256" key="5">
    <source>
        <dbReference type="ARBA" id="ARBA00022679"/>
    </source>
</evidence>
<evidence type="ECO:0000256" key="7">
    <source>
        <dbReference type="SAM" id="Phobius"/>
    </source>
</evidence>
<comment type="catalytic activity">
    <reaction evidence="1">
        <text>ATP + protein L-histidine = ADP + protein N-phospho-L-histidine.</text>
        <dbReference type="EC" id="2.7.13.3"/>
    </reaction>
</comment>
<dbReference type="CDD" id="cd06225">
    <property type="entry name" value="HAMP"/>
    <property type="match status" value="1"/>
</dbReference>
<dbReference type="PANTHER" id="PTHR43047">
    <property type="entry name" value="TWO-COMPONENT HISTIDINE PROTEIN KINASE"/>
    <property type="match status" value="1"/>
</dbReference>
<dbReference type="Gene3D" id="6.10.340.10">
    <property type="match status" value="1"/>
</dbReference>
<keyword evidence="6" id="KW-0418">Kinase</keyword>
<dbReference type="CDD" id="cd16922">
    <property type="entry name" value="HATPase_EvgS-ArcB-TorS-like"/>
    <property type="match status" value="1"/>
</dbReference>
<dbReference type="InterPro" id="IPR003594">
    <property type="entry name" value="HATPase_dom"/>
</dbReference>
<dbReference type="CDD" id="cd00082">
    <property type="entry name" value="HisKA"/>
    <property type="match status" value="1"/>
</dbReference>
<dbReference type="PROSITE" id="PS50885">
    <property type="entry name" value="HAMP"/>
    <property type="match status" value="1"/>
</dbReference>
<evidence type="ECO:0000259" key="8">
    <source>
        <dbReference type="PROSITE" id="PS50109"/>
    </source>
</evidence>
<dbReference type="Pfam" id="PF00672">
    <property type="entry name" value="HAMP"/>
    <property type="match status" value="1"/>
</dbReference>
<dbReference type="InterPro" id="IPR004358">
    <property type="entry name" value="Sig_transdc_His_kin-like_C"/>
</dbReference>
<evidence type="ECO:0000256" key="4">
    <source>
        <dbReference type="ARBA" id="ARBA00022553"/>
    </source>
</evidence>